<dbReference type="InterPro" id="IPR013762">
    <property type="entry name" value="Integrase-like_cat_sf"/>
</dbReference>
<gene>
    <name evidence="6" type="ORF">QO015_001904</name>
</gene>
<name>A0ABU0M5R2_9HYPH</name>
<keyword evidence="3" id="KW-0238">DNA-binding</keyword>
<keyword evidence="2" id="KW-0229">DNA integration</keyword>
<feature type="domain" description="Tyr recombinase" evidence="5">
    <location>
        <begin position="178"/>
        <end position="350"/>
    </location>
</feature>
<organism evidence="6 7">
    <name type="scientific">Kaistia geumhonensis</name>
    <dbReference type="NCBI Taxonomy" id="410839"/>
    <lineage>
        <taxon>Bacteria</taxon>
        <taxon>Pseudomonadati</taxon>
        <taxon>Pseudomonadota</taxon>
        <taxon>Alphaproteobacteria</taxon>
        <taxon>Hyphomicrobiales</taxon>
        <taxon>Kaistiaceae</taxon>
        <taxon>Kaistia</taxon>
    </lineage>
</organism>
<keyword evidence="4" id="KW-0233">DNA recombination</keyword>
<keyword evidence="7" id="KW-1185">Reference proteome</keyword>
<dbReference type="Pfam" id="PF00589">
    <property type="entry name" value="Phage_integrase"/>
    <property type="match status" value="1"/>
</dbReference>
<comment type="caution">
    <text evidence="6">The sequence shown here is derived from an EMBL/GenBank/DDBJ whole genome shotgun (WGS) entry which is preliminary data.</text>
</comment>
<evidence type="ECO:0000313" key="7">
    <source>
        <dbReference type="Proteomes" id="UP001223743"/>
    </source>
</evidence>
<evidence type="ECO:0000256" key="2">
    <source>
        <dbReference type="ARBA" id="ARBA00022908"/>
    </source>
</evidence>
<dbReference type="PROSITE" id="PS51898">
    <property type="entry name" value="TYR_RECOMBINASE"/>
    <property type="match status" value="1"/>
</dbReference>
<evidence type="ECO:0000256" key="3">
    <source>
        <dbReference type="ARBA" id="ARBA00023125"/>
    </source>
</evidence>
<evidence type="ECO:0000256" key="1">
    <source>
        <dbReference type="ARBA" id="ARBA00008857"/>
    </source>
</evidence>
<dbReference type="SUPFAM" id="SSF56349">
    <property type="entry name" value="DNA breaking-rejoining enzymes"/>
    <property type="match status" value="1"/>
</dbReference>
<dbReference type="PANTHER" id="PTHR30349">
    <property type="entry name" value="PHAGE INTEGRASE-RELATED"/>
    <property type="match status" value="1"/>
</dbReference>
<dbReference type="Gene3D" id="1.10.150.130">
    <property type="match status" value="1"/>
</dbReference>
<comment type="similarity">
    <text evidence="1">Belongs to the 'phage' integrase family.</text>
</comment>
<dbReference type="InterPro" id="IPR050090">
    <property type="entry name" value="Tyrosine_recombinase_XerCD"/>
</dbReference>
<dbReference type="Gene3D" id="1.10.443.10">
    <property type="entry name" value="Intergrase catalytic core"/>
    <property type="match status" value="1"/>
</dbReference>
<protein>
    <submittedName>
        <fullName evidence="6">Integrase</fullName>
    </submittedName>
</protein>
<evidence type="ECO:0000313" key="6">
    <source>
        <dbReference type="EMBL" id="MDQ0516291.1"/>
    </source>
</evidence>
<dbReference type="InterPro" id="IPR011010">
    <property type="entry name" value="DNA_brk_join_enz"/>
</dbReference>
<accession>A0ABU0M5R2</accession>
<dbReference type="RefSeq" id="WP_266279790.1">
    <property type="nucleotide sequence ID" value="NZ_JAPKNF010000001.1"/>
</dbReference>
<sequence>MPRKLPPFCVEDVDRYGKVRIYLRRKGERKIRIEGVPWSTEFMDAYAAALAGSLDDEGRPSLQRSVDGTWRWLCEQYLGRFAGYLQMTPPTRAAYRRLLEATYDEPIAPGDKRCFRDVPIRMMSAKAVRTLRDRRLDKPSIANATLKVMRQVFRFAIEDELAADNPALKVEFLGAATEGHHTWTVEETIKFEQRHPIGTQAHLAYALLLYTGARVSDVRLFGRQHISDGWLHFRPTKTSRSSGVEVEIPILPALQAVLDQSKADNLTFLTTHQHKPYSAKGLTNRMRDWCDEAGLPQCSAHGLRKAGATIAAENGATERQLMAIYGWTSPKQAARYTQKASRKKLAGEAMGLIKKL</sequence>
<evidence type="ECO:0000259" key="5">
    <source>
        <dbReference type="PROSITE" id="PS51898"/>
    </source>
</evidence>
<dbReference type="InterPro" id="IPR002104">
    <property type="entry name" value="Integrase_catalytic"/>
</dbReference>
<proteinExistence type="inferred from homology"/>
<evidence type="ECO:0000256" key="4">
    <source>
        <dbReference type="ARBA" id="ARBA00023172"/>
    </source>
</evidence>
<reference evidence="6 7" key="1">
    <citation type="submission" date="2023-07" db="EMBL/GenBank/DDBJ databases">
        <title>Genomic Encyclopedia of Type Strains, Phase IV (KMG-IV): sequencing the most valuable type-strain genomes for metagenomic binning, comparative biology and taxonomic classification.</title>
        <authorList>
            <person name="Goeker M."/>
        </authorList>
    </citation>
    <scope>NUCLEOTIDE SEQUENCE [LARGE SCALE GENOMIC DNA]</scope>
    <source>
        <strain evidence="6 7">B1-1</strain>
    </source>
</reference>
<dbReference type="EMBL" id="JAUSWJ010000001">
    <property type="protein sequence ID" value="MDQ0516291.1"/>
    <property type="molecule type" value="Genomic_DNA"/>
</dbReference>
<dbReference type="PANTHER" id="PTHR30349:SF41">
    <property type="entry name" value="INTEGRASE_RECOMBINASE PROTEIN MJ0367-RELATED"/>
    <property type="match status" value="1"/>
</dbReference>
<dbReference type="Proteomes" id="UP001223743">
    <property type="component" value="Unassembled WGS sequence"/>
</dbReference>
<dbReference type="InterPro" id="IPR010998">
    <property type="entry name" value="Integrase_recombinase_N"/>
</dbReference>